<dbReference type="Proteomes" id="UP000243052">
    <property type="component" value="Chromosome iii"/>
</dbReference>
<organism evidence="5 6">
    <name type="scientific">Eremothecium sinecaudum</name>
    <dbReference type="NCBI Taxonomy" id="45286"/>
    <lineage>
        <taxon>Eukaryota</taxon>
        <taxon>Fungi</taxon>
        <taxon>Dikarya</taxon>
        <taxon>Ascomycota</taxon>
        <taxon>Saccharomycotina</taxon>
        <taxon>Saccharomycetes</taxon>
        <taxon>Saccharomycetales</taxon>
        <taxon>Saccharomycetaceae</taxon>
        <taxon>Eremothecium</taxon>
    </lineage>
</organism>
<reference evidence="5 6" key="1">
    <citation type="submission" date="2016-01" db="EMBL/GenBank/DDBJ databases">
        <title>Genome sequence of the yeast Holleya sinecauda.</title>
        <authorList>
            <person name="Dietrich F.S."/>
        </authorList>
    </citation>
    <scope>NUCLEOTIDE SEQUENCE [LARGE SCALE GENOMIC DNA]</scope>
    <source>
        <strain evidence="5 6">ATCC 58844</strain>
    </source>
</reference>
<dbReference type="InterPro" id="IPR040351">
    <property type="entry name" value="RAB3IL/RAB3IP/Sec2"/>
</dbReference>
<dbReference type="PANTHER" id="PTHR14430:SF0">
    <property type="entry name" value="SEC2P DOMAIN-CONTAINING PROTEIN"/>
    <property type="match status" value="1"/>
</dbReference>
<feature type="coiled-coil region" evidence="2">
    <location>
        <begin position="52"/>
        <end position="174"/>
    </location>
</feature>
<feature type="compositionally biased region" description="Polar residues" evidence="3">
    <location>
        <begin position="544"/>
        <end position="555"/>
    </location>
</feature>
<feature type="region of interest" description="Disordered" evidence="3">
    <location>
        <begin position="1"/>
        <end position="26"/>
    </location>
</feature>
<feature type="domain" description="GDP/GTP exchange factor Sec2 N-terminal" evidence="4">
    <location>
        <begin position="38"/>
        <end position="172"/>
    </location>
</feature>
<feature type="compositionally biased region" description="Basic and acidic residues" evidence="3">
    <location>
        <begin position="1"/>
        <end position="18"/>
    </location>
</feature>
<accession>A0A109UXW2</accession>
<feature type="region of interest" description="Disordered" evidence="3">
    <location>
        <begin position="543"/>
        <end position="653"/>
    </location>
</feature>
<proteinExistence type="predicted"/>
<dbReference type="OrthoDB" id="1748564at2759"/>
<name>A0A109UXW2_9SACH</name>
<dbReference type="EMBL" id="CP014243">
    <property type="protein sequence ID" value="AMD19543.1"/>
    <property type="molecule type" value="Genomic_DNA"/>
</dbReference>
<evidence type="ECO:0000313" key="5">
    <source>
        <dbReference type="EMBL" id="AMD19543.1"/>
    </source>
</evidence>
<feature type="compositionally biased region" description="Basic and acidic residues" evidence="3">
    <location>
        <begin position="561"/>
        <end position="576"/>
    </location>
</feature>
<dbReference type="CDD" id="cd21044">
    <property type="entry name" value="Rab11BD_RAB3IP_like"/>
    <property type="match status" value="1"/>
</dbReference>
<evidence type="ECO:0000313" key="6">
    <source>
        <dbReference type="Proteomes" id="UP000243052"/>
    </source>
</evidence>
<dbReference type="STRING" id="45286.A0A109UXW2"/>
<evidence type="ECO:0000256" key="3">
    <source>
        <dbReference type="SAM" id="MobiDB-lite"/>
    </source>
</evidence>
<dbReference type="GO" id="GO:0070319">
    <property type="term" value="C:Golgi to plasma membrane transport vesicle"/>
    <property type="evidence" value="ECO:0007669"/>
    <property type="project" value="TreeGrafter"/>
</dbReference>
<evidence type="ECO:0000259" key="4">
    <source>
        <dbReference type="Pfam" id="PF06428"/>
    </source>
</evidence>
<sequence>MSGQDETKKDPSQQEESIRISTQVSSLSTRLIESIDKQSKLEEQLNHARRILAGQKSAMERHESLKQELEQLKQVLNDKDKQLTETKEKLDEASKGWQASEQKVQKVHKELEDLTTSLFDEANNMVSKAREEKHAIEQLNSKLQEQLREKDMLLDTLSIQLKNLKKVLYKVEDEQNTINNYRRPLAVDEHTGSNLSLDRQASVVDSAYDLTQASLLFTPLAQSLRYDIPLYTEYLRFVAVLPMCKSIKDTKHDSKFLRGLINEIHPILRLESAAGLGWLARRNLLNLMIEGLVVIEPISGINETYRLGYMPSHMTGYKSDEGENVKMFNYPPNSPPVAIEAPCAFCSEGRNDILEHGRLYTLKTLMKTEDGRTAIESQYPLCHYCLLKVRQVCEIFAFLRSLKSGAWHLENVTLSCAKADSTEFTQVQVKDANASPLKENASSLTSKRLSFMSNFSRNSSFVKTTPKVDGVGEDFDGRKGLPMTNVQRSWLHLAKLRASLYWSHIGVWTLDDAVQLKVAPMSSEDKDPAIFNGDSLPHEWANYGSPSSTNQSFTYNEFGEEGSKEQEGFDFEKGDETQGTIKQPVEEETVKNEVANEVSPPVADSAGNTIESSVMDDVPEDVSPLSESKAPEPSKEPEEVVEPNGPLPGALAE</sequence>
<keyword evidence="6" id="KW-1185">Reference proteome</keyword>
<feature type="compositionally biased region" description="Basic and acidic residues" evidence="3">
    <location>
        <begin position="629"/>
        <end position="638"/>
    </location>
</feature>
<dbReference type="GO" id="GO:0051286">
    <property type="term" value="C:cell tip"/>
    <property type="evidence" value="ECO:0007669"/>
    <property type="project" value="TreeGrafter"/>
</dbReference>
<dbReference type="RefSeq" id="XP_017986539.1">
    <property type="nucleotide sequence ID" value="XM_018131573.1"/>
</dbReference>
<keyword evidence="1 2" id="KW-0175">Coiled coil</keyword>
<dbReference type="Pfam" id="PF06428">
    <property type="entry name" value="Sec2p"/>
    <property type="match status" value="1"/>
</dbReference>
<dbReference type="SUPFAM" id="SSF144284">
    <property type="entry name" value="Sec2 N-terminal region"/>
    <property type="match status" value="1"/>
</dbReference>
<dbReference type="GeneID" id="28722746"/>
<evidence type="ECO:0000256" key="1">
    <source>
        <dbReference type="ARBA" id="ARBA00023054"/>
    </source>
</evidence>
<dbReference type="Pfam" id="PF25555">
    <property type="entry name" value="RAB3A-like_C"/>
    <property type="match status" value="1"/>
</dbReference>
<dbReference type="PANTHER" id="PTHR14430">
    <property type="entry name" value="RABIN3-RELATED"/>
    <property type="match status" value="1"/>
</dbReference>
<evidence type="ECO:0000256" key="2">
    <source>
        <dbReference type="SAM" id="Coils"/>
    </source>
</evidence>
<dbReference type="AlphaFoldDB" id="A0A109UXW2"/>
<dbReference type="Gene3D" id="6.10.140.910">
    <property type="match status" value="1"/>
</dbReference>
<gene>
    <name evidence="5" type="ORF">AW171_hschr31381</name>
</gene>
<dbReference type="GO" id="GO:0005085">
    <property type="term" value="F:guanyl-nucleotide exchange factor activity"/>
    <property type="evidence" value="ECO:0007669"/>
    <property type="project" value="InterPro"/>
</dbReference>
<dbReference type="InterPro" id="IPR009449">
    <property type="entry name" value="Sec2_N"/>
</dbReference>
<protein>
    <submittedName>
        <fullName evidence="5">HCL608Cp</fullName>
    </submittedName>
</protein>
<dbReference type="GO" id="GO:0006887">
    <property type="term" value="P:exocytosis"/>
    <property type="evidence" value="ECO:0007669"/>
    <property type="project" value="TreeGrafter"/>
</dbReference>